<dbReference type="SUPFAM" id="SSF57184">
    <property type="entry name" value="Growth factor receptor domain"/>
    <property type="match status" value="1"/>
</dbReference>
<proteinExistence type="predicted"/>
<evidence type="ECO:0000256" key="1">
    <source>
        <dbReference type="ARBA" id="ARBA00004651"/>
    </source>
</evidence>
<keyword evidence="8" id="KW-0675">Receptor</keyword>
<name>A0ABM3ZJ95_PANGU</name>
<evidence type="ECO:0000256" key="9">
    <source>
        <dbReference type="ARBA" id="ARBA00023180"/>
    </source>
</evidence>
<evidence type="ECO:0000256" key="3">
    <source>
        <dbReference type="ARBA" id="ARBA00022692"/>
    </source>
</evidence>
<evidence type="ECO:0000313" key="13">
    <source>
        <dbReference type="Proteomes" id="UP001652622"/>
    </source>
</evidence>
<feature type="transmembrane region" description="Helical" evidence="11">
    <location>
        <begin position="764"/>
        <end position="785"/>
    </location>
</feature>
<dbReference type="InterPro" id="IPR038550">
    <property type="entry name" value="GPCR_3_9-Cys_sf"/>
</dbReference>
<feature type="transmembrane region" description="Helical" evidence="11">
    <location>
        <begin position="703"/>
        <end position="726"/>
    </location>
</feature>
<dbReference type="InterPro" id="IPR004073">
    <property type="entry name" value="GPCR_3_vmron_rcpt_2"/>
</dbReference>
<evidence type="ECO:0000256" key="7">
    <source>
        <dbReference type="ARBA" id="ARBA00023136"/>
    </source>
</evidence>
<feature type="transmembrane region" description="Helical" evidence="11">
    <location>
        <begin position="738"/>
        <end position="758"/>
    </location>
</feature>
<evidence type="ECO:0000256" key="4">
    <source>
        <dbReference type="ARBA" id="ARBA00022729"/>
    </source>
</evidence>
<dbReference type="InterPro" id="IPR009030">
    <property type="entry name" value="Growth_fac_rcpt_cys_sf"/>
</dbReference>
<dbReference type="InterPro" id="IPR001828">
    <property type="entry name" value="ANF_lig-bd_rcpt"/>
</dbReference>
<dbReference type="PANTHER" id="PTHR24061:SF599">
    <property type="entry name" value="G-PROTEIN COUPLED RECEPTORS FAMILY 3 PROFILE DOMAIN-CONTAINING PROTEIN"/>
    <property type="match status" value="1"/>
</dbReference>
<evidence type="ECO:0000256" key="10">
    <source>
        <dbReference type="ARBA" id="ARBA00023224"/>
    </source>
</evidence>
<accession>A0ABM3ZJ95</accession>
<dbReference type="PROSITE" id="PS50259">
    <property type="entry name" value="G_PROTEIN_RECEP_F3_4"/>
    <property type="match status" value="1"/>
</dbReference>
<dbReference type="RefSeq" id="XP_060548452.1">
    <property type="nucleotide sequence ID" value="XM_060692469.1"/>
</dbReference>
<feature type="transmembrane region" description="Helical" evidence="11">
    <location>
        <begin position="581"/>
        <end position="602"/>
    </location>
</feature>
<dbReference type="CDD" id="cd15283">
    <property type="entry name" value="7tmC_V2R_pheromone"/>
    <property type="match status" value="1"/>
</dbReference>
<dbReference type="Pfam" id="PF07562">
    <property type="entry name" value="NCD3G"/>
    <property type="match status" value="1"/>
</dbReference>
<keyword evidence="7 11" id="KW-0472">Membrane</keyword>
<keyword evidence="4" id="KW-0732">Signal</keyword>
<dbReference type="Pfam" id="PF01094">
    <property type="entry name" value="ANF_receptor"/>
    <property type="match status" value="2"/>
</dbReference>
<keyword evidence="13" id="KW-1185">Reference proteome</keyword>
<protein>
    <submittedName>
        <fullName evidence="14">Vomeronasal type-2 receptor 26-like</fullName>
    </submittedName>
</protein>
<feature type="domain" description="G-protein coupled receptors family 3 profile" evidence="12">
    <location>
        <begin position="544"/>
        <end position="799"/>
    </location>
</feature>
<dbReference type="Proteomes" id="UP001652622">
    <property type="component" value="Unplaced"/>
</dbReference>
<organism evidence="13 14">
    <name type="scientific">Pantherophis guttatus</name>
    <name type="common">Corn snake</name>
    <name type="synonym">Elaphe guttata</name>
    <dbReference type="NCBI Taxonomy" id="94885"/>
    <lineage>
        <taxon>Eukaryota</taxon>
        <taxon>Metazoa</taxon>
        <taxon>Chordata</taxon>
        <taxon>Craniata</taxon>
        <taxon>Vertebrata</taxon>
        <taxon>Euteleostomi</taxon>
        <taxon>Lepidosauria</taxon>
        <taxon>Squamata</taxon>
        <taxon>Bifurcata</taxon>
        <taxon>Unidentata</taxon>
        <taxon>Episquamata</taxon>
        <taxon>Toxicofera</taxon>
        <taxon>Serpentes</taxon>
        <taxon>Colubroidea</taxon>
        <taxon>Colubridae</taxon>
        <taxon>Colubrinae</taxon>
        <taxon>Pantherophis</taxon>
    </lineage>
</organism>
<dbReference type="Gene3D" id="3.40.50.2300">
    <property type="match status" value="3"/>
</dbReference>
<evidence type="ECO:0000259" key="12">
    <source>
        <dbReference type="PROSITE" id="PS50259"/>
    </source>
</evidence>
<dbReference type="GeneID" id="132712065"/>
<reference evidence="14" key="1">
    <citation type="submission" date="2025-08" db="UniProtKB">
        <authorList>
            <consortium name="RefSeq"/>
        </authorList>
    </citation>
    <scope>IDENTIFICATION</scope>
    <source>
        <tissue evidence="14">Blood</tissue>
    </source>
</reference>
<comment type="subcellular location">
    <subcellularLocation>
        <location evidence="1">Cell membrane</location>
        <topology evidence="1">Multi-pass membrane protein</topology>
    </subcellularLocation>
</comment>
<keyword evidence="2" id="KW-1003">Cell membrane</keyword>
<dbReference type="Gene3D" id="2.10.50.30">
    <property type="entry name" value="GPCR, family 3, nine cysteines domain"/>
    <property type="match status" value="1"/>
</dbReference>
<keyword evidence="10" id="KW-0807">Transducer</keyword>
<evidence type="ECO:0000256" key="11">
    <source>
        <dbReference type="SAM" id="Phobius"/>
    </source>
</evidence>
<dbReference type="InterPro" id="IPR017978">
    <property type="entry name" value="GPCR_3_C"/>
</dbReference>
<keyword evidence="9" id="KW-0325">Glycoprotein</keyword>
<sequence length="809" mass="91293">MLYLLLQNICSVCFEKCSSNDPSFILHKYYQPGELIIGATVSEYIVASVETKFTRHPFHDIIPEFLSVTQAYQLVVALVFAVKEINENAQILNNVTLGFKIYNTYYNARYTYAATMELLSTQSRFIPNYKCDLQNNLIAVIGGPNSYEFLYMASILTNYKIAQVVLQNVLPVFLKNGICFDFIRKLGDGSLNDFDELADGIHETFLFLLTRTSNTVIVEGEFQSIVTLRHFFKIAEFVVSSGYSKVLIMTSDVDYVSIPLQRGWDLNFLHGSLSLAINFKDVSGFHQFFQARNPALEKEDGFIRETWQQVFNCVFPSFTGDNMGEDICTGKEQLGTLPMSVLEMRMTAHSYSVYTAAYSVAYALHAMYSSRNNQKGIANGWRQKVHQQSWKMHHFLRYVSFNDSNGRTISFDQNGELVGGFDIINWITFSNQSFLRVKIGKLDPGAPLDQLLTISEKDIVWPTQFGQTQPISLCNEKCHSGYRKSTKEGEHFCCYDCTPCSEGKISNQTDMDDCIQCPDDHYPNKDHDSCVPKPFSYLSYEDNLGTSLATVALLFSFTTIYILGIFLKYHNTPIVKANNRSLSYILLIFLLLAFLSSLLFIGRPTSMTCLLRQTAFGIIFSVAVSCMLAKTITVVLAFMATKPGSKMRTWIGNRLALSVVFSCSLVQTLLCVVWLSTAPPFPNVDMNSLSTEIILECNEGSVVMLYCILSFMGLLAIVSFVAAFLARKLPDTFQETKSITFSMLIFCSVWLSFIPAYMSTKGKYMVAVEIFAILASSGGLLICIFSPKCYIIVLRPDFNRKENLIKRIH</sequence>
<dbReference type="InterPro" id="IPR000337">
    <property type="entry name" value="GPCR_3"/>
</dbReference>
<dbReference type="PRINTS" id="PR00248">
    <property type="entry name" value="GPCRMGR"/>
</dbReference>
<evidence type="ECO:0000256" key="8">
    <source>
        <dbReference type="ARBA" id="ARBA00023170"/>
    </source>
</evidence>
<dbReference type="SUPFAM" id="SSF53822">
    <property type="entry name" value="Periplasmic binding protein-like I"/>
    <property type="match status" value="1"/>
</dbReference>
<dbReference type="Pfam" id="PF00003">
    <property type="entry name" value="7tm_3"/>
    <property type="match status" value="1"/>
</dbReference>
<feature type="transmembrane region" description="Helical" evidence="11">
    <location>
        <begin position="614"/>
        <end position="639"/>
    </location>
</feature>
<dbReference type="InterPro" id="IPR011500">
    <property type="entry name" value="GPCR_3_9-Cys_dom"/>
</dbReference>
<evidence type="ECO:0000313" key="14">
    <source>
        <dbReference type="RefSeq" id="XP_060548452.1"/>
    </source>
</evidence>
<gene>
    <name evidence="14" type="primary">LOC132712065</name>
</gene>
<keyword evidence="3 11" id="KW-0812">Transmembrane</keyword>
<feature type="transmembrane region" description="Helical" evidence="11">
    <location>
        <begin position="548"/>
        <end position="569"/>
    </location>
</feature>
<dbReference type="PRINTS" id="PR01535">
    <property type="entry name" value="VOMERONASL2R"/>
</dbReference>
<keyword evidence="6" id="KW-0297">G-protein coupled receptor</keyword>
<dbReference type="InterPro" id="IPR000068">
    <property type="entry name" value="GPCR_3_Ca_sens_rcpt-rel"/>
</dbReference>
<evidence type="ECO:0000256" key="6">
    <source>
        <dbReference type="ARBA" id="ARBA00023040"/>
    </source>
</evidence>
<evidence type="ECO:0000256" key="5">
    <source>
        <dbReference type="ARBA" id="ARBA00022989"/>
    </source>
</evidence>
<dbReference type="InterPro" id="IPR028082">
    <property type="entry name" value="Peripla_BP_I"/>
</dbReference>
<feature type="transmembrane region" description="Helical" evidence="11">
    <location>
        <begin position="651"/>
        <end position="675"/>
    </location>
</feature>
<dbReference type="PANTHER" id="PTHR24061">
    <property type="entry name" value="CALCIUM-SENSING RECEPTOR-RELATED"/>
    <property type="match status" value="1"/>
</dbReference>
<evidence type="ECO:0000256" key="2">
    <source>
        <dbReference type="ARBA" id="ARBA00022475"/>
    </source>
</evidence>
<keyword evidence="5 11" id="KW-1133">Transmembrane helix</keyword>